<dbReference type="Gene3D" id="1.20.1200.10">
    <property type="entry name" value="Cobalamin adenosyltransferase-like"/>
    <property type="match status" value="1"/>
</dbReference>
<dbReference type="SUPFAM" id="SSF143744">
    <property type="entry name" value="GlcG-like"/>
    <property type="match status" value="1"/>
</dbReference>
<dbReference type="GO" id="GO:0005524">
    <property type="term" value="F:ATP binding"/>
    <property type="evidence" value="ECO:0007669"/>
    <property type="project" value="UniProtKB-KW"/>
</dbReference>
<dbReference type="STRING" id="595494.Tola_1696"/>
<dbReference type="OrthoDB" id="9778896at2"/>
<reference evidence="5 6" key="2">
    <citation type="journal article" date="2011" name="Stand. Genomic Sci.">
        <title>Complete genome sequence of Tolumonas auensis type strain (TA 4).</title>
        <authorList>
            <person name="Chertkov O."/>
            <person name="Copeland A."/>
            <person name="Lucas S."/>
            <person name="Lapidus A."/>
            <person name="Berry K.W."/>
            <person name="Detter J.C."/>
            <person name="Del Rio T.G."/>
            <person name="Hammon N."/>
            <person name="Dalin E."/>
            <person name="Tice H."/>
            <person name="Pitluck S."/>
            <person name="Richardson P."/>
            <person name="Bruce D."/>
            <person name="Goodwin L."/>
            <person name="Han C."/>
            <person name="Tapia R."/>
            <person name="Saunders E."/>
            <person name="Schmutz J."/>
            <person name="Brettin T."/>
            <person name="Larimer F."/>
            <person name="Land M."/>
            <person name="Hauser L."/>
            <person name="Spring S."/>
            <person name="Rohde M."/>
            <person name="Kyrpides N.C."/>
            <person name="Ivanova N."/>
            <person name="Goker M."/>
            <person name="Beller H.R."/>
            <person name="Klenk H.P."/>
            <person name="Woyke T."/>
        </authorList>
    </citation>
    <scope>NUCLEOTIDE SEQUENCE [LARGE SCALE GENOMIC DNA]</scope>
    <source>
        <strain evidence="6">DSM 9187 / TA4</strain>
    </source>
</reference>
<accession>C4LFD9</accession>
<evidence type="ECO:0000313" key="5">
    <source>
        <dbReference type="EMBL" id="ACQ93306.1"/>
    </source>
</evidence>
<sequence>MSIYTKTGDKGTTALVGGARVKKTDLRVETYGTVDELNAMLSLASKEVKDAANQSLLEALQYQLFYLGAELATADPAATKANQRVVTADDITAMENAIDRCMAALPPVHSFVLPGTSEAGSRLHVARTIARRAERRLVELSETATIRPELLKYLNRLSDCLYALARFEDQQAHTEQIVKTVIQRYLSATTERRNALPAATAATQVVSGQLALDFSLAHRLLQQAICAANELQVPVVIALTDRHGNAILTYRMPDALLVSLELAPKKAYTAVALKAATHELSAAIQPGADLFQLEASSGGKVVTFGGGYPLYRDGHLVGGLGISGGSVEQDMRIAQAALHGLHLGKEE</sequence>
<gene>
    <name evidence="5" type="ordered locus">Tola_1696</name>
</gene>
<dbReference type="HOGENOM" id="CLU_068893_0_0_6"/>
<dbReference type="Pfam" id="PF03928">
    <property type="entry name" value="HbpS-like"/>
    <property type="match status" value="1"/>
</dbReference>
<evidence type="ECO:0000256" key="1">
    <source>
        <dbReference type="ARBA" id="ARBA00022679"/>
    </source>
</evidence>
<dbReference type="GO" id="GO:0008817">
    <property type="term" value="F:corrinoid adenosyltransferase activity"/>
    <property type="evidence" value="ECO:0007669"/>
    <property type="project" value="TreeGrafter"/>
</dbReference>
<keyword evidence="2" id="KW-0547">Nucleotide-binding</keyword>
<dbReference type="SUPFAM" id="SSF89028">
    <property type="entry name" value="Cobalamin adenosyltransferase-like"/>
    <property type="match status" value="1"/>
</dbReference>
<evidence type="ECO:0000313" key="6">
    <source>
        <dbReference type="Proteomes" id="UP000009073"/>
    </source>
</evidence>
<dbReference type="Gene3D" id="3.30.450.150">
    <property type="entry name" value="Haem-degrading domain"/>
    <property type="match status" value="1"/>
</dbReference>
<dbReference type="eggNOG" id="COG2096">
    <property type="taxonomic scope" value="Bacteria"/>
</dbReference>
<dbReference type="PIRSF" id="PIRSF036411">
    <property type="entry name" value="ATR_PduO"/>
    <property type="match status" value="1"/>
</dbReference>
<keyword evidence="1 5" id="KW-0808">Transferase</keyword>
<reference evidence="6" key="1">
    <citation type="submission" date="2009-05" db="EMBL/GenBank/DDBJ databases">
        <title>Complete sequence of Tolumonas auensis DSM 9187.</title>
        <authorList>
            <consortium name="US DOE Joint Genome Institute"/>
            <person name="Lucas S."/>
            <person name="Copeland A."/>
            <person name="Lapidus A."/>
            <person name="Glavina del Rio T."/>
            <person name="Tice H."/>
            <person name="Bruce D."/>
            <person name="Goodwin L."/>
            <person name="Pitluck S."/>
            <person name="Chertkov O."/>
            <person name="Brettin T."/>
            <person name="Detter J.C."/>
            <person name="Han C."/>
            <person name="Larimer F."/>
            <person name="Land M."/>
            <person name="Hauser L."/>
            <person name="Kyrpides N."/>
            <person name="Mikhailova N."/>
            <person name="Spring S."/>
            <person name="Beller H."/>
        </authorList>
    </citation>
    <scope>NUCLEOTIDE SEQUENCE [LARGE SCALE GENOMIC DNA]</scope>
    <source>
        <strain evidence="6">DSM 9187 / TA4</strain>
    </source>
</reference>
<dbReference type="InterPro" id="IPR009221">
    <property type="entry name" value="PduO"/>
</dbReference>
<dbReference type="AlphaFoldDB" id="C4LFD9"/>
<organism evidence="5 6">
    <name type="scientific">Tolumonas auensis (strain DSM 9187 / NBRC 110442 / TA 4)</name>
    <dbReference type="NCBI Taxonomy" id="595494"/>
    <lineage>
        <taxon>Bacteria</taxon>
        <taxon>Pseudomonadati</taxon>
        <taxon>Pseudomonadota</taxon>
        <taxon>Gammaproteobacteria</taxon>
        <taxon>Aeromonadales</taxon>
        <taxon>Aeromonadaceae</taxon>
        <taxon>Tolumonas</taxon>
    </lineage>
</organism>
<dbReference type="InterPro" id="IPR005624">
    <property type="entry name" value="PduO/GlcC-like"/>
</dbReference>
<dbReference type="NCBIfam" id="TIGR00636">
    <property type="entry name" value="PduO_Nterm"/>
    <property type="match status" value="1"/>
</dbReference>
<dbReference type="Pfam" id="PF01923">
    <property type="entry name" value="Cob_adeno_trans"/>
    <property type="match status" value="1"/>
</dbReference>
<dbReference type="Proteomes" id="UP000009073">
    <property type="component" value="Chromosome"/>
</dbReference>
<feature type="domain" description="Cobalamin adenosyltransferase-like" evidence="4">
    <location>
        <begin position="3"/>
        <end position="167"/>
    </location>
</feature>
<evidence type="ECO:0000256" key="3">
    <source>
        <dbReference type="ARBA" id="ARBA00022840"/>
    </source>
</evidence>
<evidence type="ECO:0000259" key="4">
    <source>
        <dbReference type="Pfam" id="PF01923"/>
    </source>
</evidence>
<keyword evidence="6" id="KW-1185">Reference proteome</keyword>
<keyword evidence="3" id="KW-0067">ATP-binding</keyword>
<protein>
    <submittedName>
        <fullName evidence="5">ATP/cobalamin adenosyltransferase</fullName>
    </submittedName>
</protein>
<dbReference type="PANTHER" id="PTHR12213:SF0">
    <property type="entry name" value="CORRINOID ADENOSYLTRANSFERASE MMAB"/>
    <property type="match status" value="1"/>
</dbReference>
<name>C4LFD9_TOLAT</name>
<dbReference type="InterPro" id="IPR016030">
    <property type="entry name" value="CblAdoTrfase-like"/>
</dbReference>
<evidence type="ECO:0000256" key="2">
    <source>
        <dbReference type="ARBA" id="ARBA00022741"/>
    </source>
</evidence>
<dbReference type="KEGG" id="tau:Tola_1696"/>
<dbReference type="eggNOG" id="COG3193">
    <property type="taxonomic scope" value="Bacteria"/>
</dbReference>
<proteinExistence type="predicted"/>
<dbReference type="InterPro" id="IPR038084">
    <property type="entry name" value="PduO/GlcC-like_sf"/>
</dbReference>
<dbReference type="InterPro" id="IPR029499">
    <property type="entry name" value="PduO-typ"/>
</dbReference>
<dbReference type="InterPro" id="IPR036451">
    <property type="entry name" value="CblAdoTrfase-like_sf"/>
</dbReference>
<dbReference type="PANTHER" id="PTHR12213">
    <property type="entry name" value="CORRINOID ADENOSYLTRANSFERASE"/>
    <property type="match status" value="1"/>
</dbReference>
<dbReference type="EMBL" id="CP001616">
    <property type="protein sequence ID" value="ACQ93306.1"/>
    <property type="molecule type" value="Genomic_DNA"/>
</dbReference>
<dbReference type="RefSeq" id="WP_015878777.1">
    <property type="nucleotide sequence ID" value="NC_012691.1"/>
</dbReference>